<keyword evidence="2" id="KW-1185">Reference proteome</keyword>
<evidence type="ECO:0000313" key="1">
    <source>
        <dbReference type="EMBL" id="PBK66274.1"/>
    </source>
</evidence>
<dbReference type="InterPro" id="IPR032675">
    <property type="entry name" value="LRR_dom_sf"/>
</dbReference>
<reference evidence="2" key="1">
    <citation type="journal article" date="2017" name="Nat. Ecol. Evol.">
        <title>Genome expansion and lineage-specific genetic innovations in the forest pathogenic fungi Armillaria.</title>
        <authorList>
            <person name="Sipos G."/>
            <person name="Prasanna A.N."/>
            <person name="Walter M.C."/>
            <person name="O'Connor E."/>
            <person name="Balint B."/>
            <person name="Krizsan K."/>
            <person name="Kiss B."/>
            <person name="Hess J."/>
            <person name="Varga T."/>
            <person name="Slot J."/>
            <person name="Riley R."/>
            <person name="Boka B."/>
            <person name="Rigling D."/>
            <person name="Barry K."/>
            <person name="Lee J."/>
            <person name="Mihaltcheva S."/>
            <person name="LaButti K."/>
            <person name="Lipzen A."/>
            <person name="Waldron R."/>
            <person name="Moloney N.M."/>
            <person name="Sperisen C."/>
            <person name="Kredics L."/>
            <person name="Vagvoelgyi C."/>
            <person name="Patrignani A."/>
            <person name="Fitzpatrick D."/>
            <person name="Nagy I."/>
            <person name="Doyle S."/>
            <person name="Anderson J.B."/>
            <person name="Grigoriev I.V."/>
            <person name="Gueldener U."/>
            <person name="Muensterkoetter M."/>
            <person name="Nagy L.G."/>
        </authorList>
    </citation>
    <scope>NUCLEOTIDE SEQUENCE [LARGE SCALE GENOMIC DNA]</scope>
    <source>
        <strain evidence="2">28-4</strain>
    </source>
</reference>
<organism evidence="1 2">
    <name type="scientific">Armillaria solidipes</name>
    <dbReference type="NCBI Taxonomy" id="1076256"/>
    <lineage>
        <taxon>Eukaryota</taxon>
        <taxon>Fungi</taxon>
        <taxon>Dikarya</taxon>
        <taxon>Basidiomycota</taxon>
        <taxon>Agaricomycotina</taxon>
        <taxon>Agaricomycetes</taxon>
        <taxon>Agaricomycetidae</taxon>
        <taxon>Agaricales</taxon>
        <taxon>Marasmiineae</taxon>
        <taxon>Physalacriaceae</taxon>
        <taxon>Armillaria</taxon>
    </lineage>
</organism>
<accession>A0A2H3BBI9</accession>
<evidence type="ECO:0000313" key="2">
    <source>
        <dbReference type="Proteomes" id="UP000218334"/>
    </source>
</evidence>
<dbReference type="Proteomes" id="UP000218334">
    <property type="component" value="Unassembled WGS sequence"/>
</dbReference>
<proteinExistence type="predicted"/>
<gene>
    <name evidence="1" type="ORF">ARMSODRAFT_960218</name>
</gene>
<dbReference type="Gene3D" id="3.80.10.10">
    <property type="entry name" value="Ribonuclease Inhibitor"/>
    <property type="match status" value="1"/>
</dbReference>
<name>A0A2H3BBI9_9AGAR</name>
<dbReference type="SUPFAM" id="SSF52047">
    <property type="entry name" value="RNI-like"/>
    <property type="match status" value="1"/>
</dbReference>
<dbReference type="EMBL" id="KZ293441">
    <property type="protein sequence ID" value="PBK66274.1"/>
    <property type="molecule type" value="Genomic_DNA"/>
</dbReference>
<sequence length="138" mass="15763">MNWPKVPTRTHITFFEDLSKLGCKSINMYNPHPWLLDVPRATTSEIIPFDSLILTKLSKVTLSESLRQHIAWTLRSIEESPVETLDLGSISDDVLLKISEFPLGNLRNLTLSHCSFTFAAYSAFLEFHPHITTLHLRT</sequence>
<protein>
    <submittedName>
        <fullName evidence="1">Uncharacterized protein</fullName>
    </submittedName>
</protein>
<dbReference type="AlphaFoldDB" id="A0A2H3BBI9"/>